<evidence type="ECO:0000256" key="6">
    <source>
        <dbReference type="ARBA" id="ARBA00023163"/>
    </source>
</evidence>
<sequence length="231" mass="25962">MGVSEWVDKIVIVEDDVLLREEMQNILEKQGYVVECITSFNDSVDDIISAAPSLIILDLNLPNLSGFEICRRVKAKGIGPIVVLTSRNQLNDELHALDLGADDYLTKPCHPRRLIARVQKLLTIYSTISPILDAGDFKIEDLSNRLLVGKKSIILSDNEGIIMKELVKSSPSIVNKEKLFQLLWGSSQFVDENILQVNMTRLRKTLEEVGLAHRIKTKRGIGYYLEGDDSQ</sequence>
<dbReference type="InterPro" id="IPR011006">
    <property type="entry name" value="CheY-like_superfamily"/>
</dbReference>
<dbReference type="GO" id="GO:0000156">
    <property type="term" value="F:phosphorelay response regulator activity"/>
    <property type="evidence" value="ECO:0007669"/>
    <property type="project" value="TreeGrafter"/>
</dbReference>
<comment type="subcellular location">
    <subcellularLocation>
        <location evidence="1">Cytoplasm</location>
    </subcellularLocation>
</comment>
<dbReference type="Gene3D" id="6.10.250.690">
    <property type="match status" value="1"/>
</dbReference>
<accession>A0A7S8CEL2</accession>
<dbReference type="InterPro" id="IPR039420">
    <property type="entry name" value="WalR-like"/>
</dbReference>
<feature type="modified residue" description="4-aspartylphosphate" evidence="7">
    <location>
        <position position="58"/>
    </location>
</feature>
<dbReference type="GO" id="GO:0006355">
    <property type="term" value="P:regulation of DNA-templated transcription"/>
    <property type="evidence" value="ECO:0007669"/>
    <property type="project" value="InterPro"/>
</dbReference>
<protein>
    <submittedName>
        <fullName evidence="11">Response regulator transcription factor</fullName>
    </submittedName>
</protein>
<dbReference type="SMART" id="SM00862">
    <property type="entry name" value="Trans_reg_C"/>
    <property type="match status" value="1"/>
</dbReference>
<feature type="domain" description="Response regulatory" evidence="9">
    <location>
        <begin position="9"/>
        <end position="122"/>
    </location>
</feature>
<dbReference type="InterPro" id="IPR016032">
    <property type="entry name" value="Sig_transdc_resp-reg_C-effctor"/>
</dbReference>
<dbReference type="Pfam" id="PF00486">
    <property type="entry name" value="Trans_reg_C"/>
    <property type="match status" value="1"/>
</dbReference>
<evidence type="ECO:0000256" key="4">
    <source>
        <dbReference type="ARBA" id="ARBA00023015"/>
    </source>
</evidence>
<keyword evidence="5 8" id="KW-0238">DNA-binding</keyword>
<feature type="DNA-binding region" description="OmpR/PhoB-type" evidence="8">
    <location>
        <begin position="129"/>
        <end position="227"/>
    </location>
</feature>
<dbReference type="KEGG" id="mcui:G8O30_07650"/>
<keyword evidence="6" id="KW-0804">Transcription</keyword>
<evidence type="ECO:0000313" key="11">
    <source>
        <dbReference type="EMBL" id="QPC48403.1"/>
    </source>
</evidence>
<evidence type="ECO:0000259" key="10">
    <source>
        <dbReference type="PROSITE" id="PS51755"/>
    </source>
</evidence>
<organism evidence="11 12">
    <name type="scientific">Mangrovibacillus cuniculi</name>
    <dbReference type="NCBI Taxonomy" id="2593652"/>
    <lineage>
        <taxon>Bacteria</taxon>
        <taxon>Bacillati</taxon>
        <taxon>Bacillota</taxon>
        <taxon>Bacilli</taxon>
        <taxon>Bacillales</taxon>
        <taxon>Bacillaceae</taxon>
        <taxon>Mangrovibacillus</taxon>
    </lineage>
</organism>
<dbReference type="Pfam" id="PF00072">
    <property type="entry name" value="Response_reg"/>
    <property type="match status" value="1"/>
</dbReference>
<dbReference type="PANTHER" id="PTHR48111:SF1">
    <property type="entry name" value="TWO-COMPONENT RESPONSE REGULATOR ORR33"/>
    <property type="match status" value="1"/>
</dbReference>
<dbReference type="Proteomes" id="UP000593626">
    <property type="component" value="Chromosome"/>
</dbReference>
<reference evidence="11 12" key="1">
    <citation type="submission" date="2019-07" db="EMBL/GenBank/DDBJ databases">
        <title>Genome sequence of 2 isolates from Red Sea Mangroves.</title>
        <authorList>
            <person name="Sefrji F."/>
            <person name="Michoud G."/>
            <person name="Merlino G."/>
            <person name="Daffonchio D."/>
        </authorList>
    </citation>
    <scope>NUCLEOTIDE SEQUENCE [LARGE SCALE GENOMIC DNA]</scope>
    <source>
        <strain evidence="11 12">R1DC41</strain>
    </source>
</reference>
<dbReference type="EMBL" id="CP049742">
    <property type="protein sequence ID" value="QPC48403.1"/>
    <property type="molecule type" value="Genomic_DNA"/>
</dbReference>
<dbReference type="InterPro" id="IPR001789">
    <property type="entry name" value="Sig_transdc_resp-reg_receiver"/>
</dbReference>
<dbReference type="InterPro" id="IPR001867">
    <property type="entry name" value="OmpR/PhoB-type_DNA-bd"/>
</dbReference>
<evidence type="ECO:0000256" key="5">
    <source>
        <dbReference type="ARBA" id="ARBA00023125"/>
    </source>
</evidence>
<keyword evidence="12" id="KW-1185">Reference proteome</keyword>
<dbReference type="AlphaFoldDB" id="A0A7S8CEL2"/>
<evidence type="ECO:0000256" key="1">
    <source>
        <dbReference type="ARBA" id="ARBA00004496"/>
    </source>
</evidence>
<dbReference type="GO" id="GO:0000976">
    <property type="term" value="F:transcription cis-regulatory region binding"/>
    <property type="evidence" value="ECO:0007669"/>
    <property type="project" value="TreeGrafter"/>
</dbReference>
<evidence type="ECO:0000256" key="8">
    <source>
        <dbReference type="PROSITE-ProRule" id="PRU01091"/>
    </source>
</evidence>
<dbReference type="CDD" id="cd00383">
    <property type="entry name" value="trans_reg_C"/>
    <property type="match status" value="1"/>
</dbReference>
<dbReference type="PANTHER" id="PTHR48111">
    <property type="entry name" value="REGULATOR OF RPOS"/>
    <property type="match status" value="1"/>
</dbReference>
<dbReference type="SUPFAM" id="SSF46894">
    <property type="entry name" value="C-terminal effector domain of the bipartite response regulators"/>
    <property type="match status" value="1"/>
</dbReference>
<dbReference type="Gene3D" id="3.40.50.2300">
    <property type="match status" value="1"/>
</dbReference>
<evidence type="ECO:0000313" key="12">
    <source>
        <dbReference type="Proteomes" id="UP000593626"/>
    </source>
</evidence>
<dbReference type="SMART" id="SM00448">
    <property type="entry name" value="REC"/>
    <property type="match status" value="1"/>
</dbReference>
<keyword evidence="4" id="KW-0805">Transcription regulation</keyword>
<dbReference type="PROSITE" id="PS50110">
    <property type="entry name" value="RESPONSE_REGULATORY"/>
    <property type="match status" value="1"/>
</dbReference>
<dbReference type="GO" id="GO:0032993">
    <property type="term" value="C:protein-DNA complex"/>
    <property type="evidence" value="ECO:0007669"/>
    <property type="project" value="TreeGrafter"/>
</dbReference>
<keyword evidence="2 7" id="KW-0597">Phosphoprotein</keyword>
<keyword evidence="3" id="KW-0902">Two-component regulatory system</keyword>
<dbReference type="GO" id="GO:0005829">
    <property type="term" value="C:cytosol"/>
    <property type="evidence" value="ECO:0007669"/>
    <property type="project" value="TreeGrafter"/>
</dbReference>
<name>A0A7S8CEL2_9BACI</name>
<dbReference type="InterPro" id="IPR036388">
    <property type="entry name" value="WH-like_DNA-bd_sf"/>
</dbReference>
<dbReference type="Gene3D" id="1.10.10.10">
    <property type="entry name" value="Winged helix-like DNA-binding domain superfamily/Winged helix DNA-binding domain"/>
    <property type="match status" value="1"/>
</dbReference>
<proteinExistence type="predicted"/>
<gene>
    <name evidence="11" type="ORF">G8O30_07650</name>
</gene>
<feature type="domain" description="OmpR/PhoB-type" evidence="10">
    <location>
        <begin position="129"/>
        <end position="227"/>
    </location>
</feature>
<evidence type="ECO:0000256" key="7">
    <source>
        <dbReference type="PROSITE-ProRule" id="PRU00169"/>
    </source>
</evidence>
<dbReference type="PROSITE" id="PS51755">
    <property type="entry name" value="OMPR_PHOB"/>
    <property type="match status" value="1"/>
</dbReference>
<dbReference type="SUPFAM" id="SSF52172">
    <property type="entry name" value="CheY-like"/>
    <property type="match status" value="1"/>
</dbReference>
<evidence type="ECO:0000259" key="9">
    <source>
        <dbReference type="PROSITE" id="PS50110"/>
    </source>
</evidence>
<evidence type="ECO:0000256" key="3">
    <source>
        <dbReference type="ARBA" id="ARBA00023012"/>
    </source>
</evidence>
<evidence type="ECO:0000256" key="2">
    <source>
        <dbReference type="ARBA" id="ARBA00022553"/>
    </source>
</evidence>